<dbReference type="InterPro" id="IPR039537">
    <property type="entry name" value="Retrotran_Ty1/copia-like"/>
</dbReference>
<evidence type="ECO:0008006" key="11">
    <source>
        <dbReference type="Google" id="ProtNLM"/>
    </source>
</evidence>
<feature type="compositionally biased region" description="Basic and acidic residues" evidence="6">
    <location>
        <begin position="1415"/>
        <end position="1424"/>
    </location>
</feature>
<name>A0AAD8TX88_LOLMU</name>
<keyword evidence="1" id="KW-0645">Protease</keyword>
<evidence type="ECO:0000256" key="3">
    <source>
        <dbReference type="ARBA" id="ARBA00022750"/>
    </source>
</evidence>
<organism evidence="9 10">
    <name type="scientific">Lolium multiflorum</name>
    <name type="common">Italian ryegrass</name>
    <name type="synonym">Lolium perenne subsp. multiflorum</name>
    <dbReference type="NCBI Taxonomy" id="4521"/>
    <lineage>
        <taxon>Eukaryota</taxon>
        <taxon>Viridiplantae</taxon>
        <taxon>Streptophyta</taxon>
        <taxon>Embryophyta</taxon>
        <taxon>Tracheophyta</taxon>
        <taxon>Spermatophyta</taxon>
        <taxon>Magnoliopsida</taxon>
        <taxon>Liliopsida</taxon>
        <taxon>Poales</taxon>
        <taxon>Poaceae</taxon>
        <taxon>BOP clade</taxon>
        <taxon>Pooideae</taxon>
        <taxon>Poodae</taxon>
        <taxon>Poeae</taxon>
        <taxon>Poeae Chloroplast Group 2 (Poeae type)</taxon>
        <taxon>Loliodinae</taxon>
        <taxon>Loliinae</taxon>
        <taxon>Lolium</taxon>
    </lineage>
</organism>
<evidence type="ECO:0000256" key="5">
    <source>
        <dbReference type="PROSITE-ProRule" id="PRU00047"/>
    </source>
</evidence>
<evidence type="ECO:0000256" key="4">
    <source>
        <dbReference type="ARBA" id="ARBA00022801"/>
    </source>
</evidence>
<dbReference type="InterPro" id="IPR036875">
    <property type="entry name" value="Znf_CCHC_sf"/>
</dbReference>
<keyword evidence="3" id="KW-0064">Aspartyl protease</keyword>
<feature type="region of interest" description="Disordered" evidence="6">
    <location>
        <begin position="1390"/>
        <end position="1435"/>
    </location>
</feature>
<evidence type="ECO:0000256" key="1">
    <source>
        <dbReference type="ARBA" id="ARBA00022670"/>
    </source>
</evidence>
<accession>A0AAD8TX88</accession>
<proteinExistence type="predicted"/>
<dbReference type="InterPro" id="IPR001878">
    <property type="entry name" value="Znf_CCHC"/>
</dbReference>
<dbReference type="Pfam" id="PF00665">
    <property type="entry name" value="rve"/>
    <property type="match status" value="1"/>
</dbReference>
<evidence type="ECO:0000313" key="10">
    <source>
        <dbReference type="Proteomes" id="UP001231189"/>
    </source>
</evidence>
<dbReference type="InterPro" id="IPR001584">
    <property type="entry name" value="Integrase_cat-core"/>
</dbReference>
<dbReference type="SUPFAM" id="SSF53098">
    <property type="entry name" value="Ribonuclease H-like"/>
    <property type="match status" value="1"/>
</dbReference>
<keyword evidence="5" id="KW-0863">Zinc-finger</keyword>
<dbReference type="Pfam" id="PF14223">
    <property type="entry name" value="Retrotran_gag_2"/>
    <property type="match status" value="1"/>
</dbReference>
<dbReference type="InterPro" id="IPR043502">
    <property type="entry name" value="DNA/RNA_pol_sf"/>
</dbReference>
<dbReference type="Pfam" id="PF13976">
    <property type="entry name" value="gag_pre-integrs"/>
    <property type="match status" value="1"/>
</dbReference>
<dbReference type="Pfam" id="PF07727">
    <property type="entry name" value="RVT_2"/>
    <property type="match status" value="1"/>
</dbReference>
<dbReference type="InterPro" id="IPR025724">
    <property type="entry name" value="GAG-pre-integrase_dom"/>
</dbReference>
<dbReference type="PANTHER" id="PTHR42648">
    <property type="entry name" value="TRANSPOSASE, PUTATIVE-RELATED"/>
    <property type="match status" value="1"/>
</dbReference>
<feature type="compositionally biased region" description="Polar residues" evidence="6">
    <location>
        <begin position="898"/>
        <end position="908"/>
    </location>
</feature>
<dbReference type="SUPFAM" id="SSF56672">
    <property type="entry name" value="DNA/RNA polymerases"/>
    <property type="match status" value="1"/>
</dbReference>
<feature type="compositionally biased region" description="Low complexity" evidence="6">
    <location>
        <begin position="882"/>
        <end position="897"/>
    </location>
</feature>
<dbReference type="InterPro" id="IPR012337">
    <property type="entry name" value="RNaseH-like_sf"/>
</dbReference>
<dbReference type="SMART" id="SM00343">
    <property type="entry name" value="ZnF_C2HC"/>
    <property type="match status" value="1"/>
</dbReference>
<dbReference type="PROSITE" id="PS50158">
    <property type="entry name" value="ZF_CCHC"/>
    <property type="match status" value="1"/>
</dbReference>
<dbReference type="Pfam" id="PF22936">
    <property type="entry name" value="Pol_BBD"/>
    <property type="match status" value="1"/>
</dbReference>
<feature type="domain" description="Integrase catalytic" evidence="8">
    <location>
        <begin position="606"/>
        <end position="772"/>
    </location>
</feature>
<evidence type="ECO:0000256" key="6">
    <source>
        <dbReference type="SAM" id="MobiDB-lite"/>
    </source>
</evidence>
<dbReference type="PROSITE" id="PS50994">
    <property type="entry name" value="INTEGRASE"/>
    <property type="match status" value="1"/>
</dbReference>
<evidence type="ECO:0000259" key="8">
    <source>
        <dbReference type="PROSITE" id="PS50994"/>
    </source>
</evidence>
<dbReference type="Proteomes" id="UP001231189">
    <property type="component" value="Unassembled WGS sequence"/>
</dbReference>
<keyword evidence="4" id="KW-0378">Hydrolase</keyword>
<dbReference type="Gene3D" id="4.10.60.10">
    <property type="entry name" value="Zinc finger, CCHC-type"/>
    <property type="match status" value="1"/>
</dbReference>
<dbReference type="SUPFAM" id="SSF57756">
    <property type="entry name" value="Retrovirus zinc finger-like domains"/>
    <property type="match status" value="1"/>
</dbReference>
<dbReference type="GO" id="GO:0003676">
    <property type="term" value="F:nucleic acid binding"/>
    <property type="evidence" value="ECO:0007669"/>
    <property type="project" value="InterPro"/>
</dbReference>
<protein>
    <recommendedName>
        <fullName evidence="11">Gag-pol polyprotein</fullName>
    </recommendedName>
</protein>
<dbReference type="Pfam" id="PF25597">
    <property type="entry name" value="SH3_retrovirus"/>
    <property type="match status" value="1"/>
</dbReference>
<dbReference type="EMBL" id="JAUUTY010000001">
    <property type="protein sequence ID" value="KAK1694642.1"/>
    <property type="molecule type" value="Genomic_DNA"/>
</dbReference>
<reference evidence="9" key="1">
    <citation type="submission" date="2023-07" db="EMBL/GenBank/DDBJ databases">
        <title>A chromosome-level genome assembly of Lolium multiflorum.</title>
        <authorList>
            <person name="Chen Y."/>
            <person name="Copetti D."/>
            <person name="Kolliker R."/>
            <person name="Studer B."/>
        </authorList>
    </citation>
    <scope>NUCLEOTIDE SEQUENCE</scope>
    <source>
        <strain evidence="9">02402/16</strain>
        <tissue evidence="9">Leaf</tissue>
    </source>
</reference>
<dbReference type="Gene3D" id="3.30.420.10">
    <property type="entry name" value="Ribonuclease H-like superfamily/Ribonuclease H"/>
    <property type="match status" value="1"/>
</dbReference>
<dbReference type="InterPro" id="IPR057670">
    <property type="entry name" value="SH3_retrovirus"/>
</dbReference>
<evidence type="ECO:0000256" key="2">
    <source>
        <dbReference type="ARBA" id="ARBA00022723"/>
    </source>
</evidence>
<sequence length="1435" mass="163205">MRRAVRSVVRLTGILGRKLMCNCSVELWEIILHGYREPQDPIRLTSTEFYNRQLNASARDKIRSGINRKLLDQVNDIGSAKELWDRIVVLQEGTDLIQSALYETAKQEAHQFMIREGESVADAYARLGALRVRVKGLGVEKYNDGFEMNEAFIKSKVIAMIAVKQEDTNLALNLQIMTKSADLNSDDLVSYVAANENMAKAGKRLMAMNRVDEASHNHEASHNLALKARADHGREEDYEIEEDEEMTSTSDIATDFAFFAKKYKGKLPMLLNDKKKKRTCYNCDEESHFANECPYEKRVDKPKFIKGVKPRLKPNPINDRYKKNKGRAFVGAEYLSDEEEEDEEKEAGVAGLAFSKPGSLFTYDYSKDYSTENDVGSSFMARTTQDDDFDDSPSSTIVGSCLMARETKGYSSGGPKWVFDSGCTNHMTGGRGVLDQFIEDINKKSSITFGDNSKGKVLGYGKVAISKDLCLETVMLVEHLGYNLLSIYHLADAGYNSYFTKYYVQVFRSDNLKLVLVGYVENNLYVVDLSKESPSPSTCLMAAKHDEGWLWHRRLGHVNMRNLKQLLKGEHIVGLTGISFEKDRVCSACVAGKQLKKKHPIKSIVTTSRPLELLHLDLFGPSHYDTLGGSKYGLVIVDDYSRYSWVFLLKSKDETHREFITFAKKAQRTYESEIKAIRTDNGTEFKNYTMQEFVDDEGIKHEFSAPYTPQQNGVVERKNRTIIEMARTMLSEFNSPHNFWGEAISTAVHYSNRLFLRPLHNKTPYELLTGNKPNVMYIRVFGCKCLVKNNKGKLGKFETRTIEGIFVGYAENSHAYRYYNRSTGTIEVSCDVVFLEDNGSQVEQVVPCVAGNDDDPSSAIKHMGIGHIRPMEVHNDDQGDGVEVSSSPQVEPSSTQVEPSSATQDLSSTQDEPHSEEQEESPQPTEQDHDDDQETSSTHVQAQVVPHDQVLARDEFIDHEGTIRKIKAATRASDMKVDLVLKKECFEPLKVHEALVDPDWVIAMQEELECFTRNEVWSLVERPKDHRINVIGTKWVFKNKQDENGIVIRNKARLVAQGFAQIEGMDFEDTFAPVSRLEAIHLLLAFASFHNFKLYQMDVKSAFLNGPLKETTYVAQPPGFEDPCRPNHVYLLHKALYGLKQAPRAWYEFLRDFLLQDGFCMGTVDSTLFTKRVKGGGLFICQIYVDDIIFGGTNPNHNKAFELLMTRKFEMSMMGELKFFLGFQVRQLAKGTFISQEKYVKDMLKKFNMTNASPMKTPMPVKGQLGSCDGEKDVDIKMEYQWECYQLGHGGELRFEKELKQLVEYLGHPYPEFFGTSFNNQLGGSPRWEVSADLGRKLEAPVWETIWFSVTGNTWKEGLDKAMQEAISRLCGQNEDKIKNTRFLYYPRHDSMGRPMTMPPPQPEMNPYEAPQDFRQYKTRRDLDNALASRQAPHP</sequence>
<keyword evidence="10" id="KW-1185">Reference proteome</keyword>
<keyword evidence="2" id="KW-0479">Metal-binding</keyword>
<dbReference type="InterPro" id="IPR054722">
    <property type="entry name" value="PolX-like_BBD"/>
</dbReference>
<comment type="caution">
    <text evidence="9">The sequence shown here is derived from an EMBL/GenBank/DDBJ whole genome shotgun (WGS) entry which is preliminary data.</text>
</comment>
<evidence type="ECO:0000313" key="9">
    <source>
        <dbReference type="EMBL" id="KAK1694642.1"/>
    </source>
</evidence>
<dbReference type="Pfam" id="PF00098">
    <property type="entry name" value="zf-CCHC"/>
    <property type="match status" value="1"/>
</dbReference>
<keyword evidence="5" id="KW-0862">Zinc</keyword>
<dbReference type="GO" id="GO:0004190">
    <property type="term" value="F:aspartic-type endopeptidase activity"/>
    <property type="evidence" value="ECO:0007669"/>
    <property type="project" value="UniProtKB-KW"/>
</dbReference>
<gene>
    <name evidence="9" type="ORF">QYE76_011339</name>
</gene>
<dbReference type="GO" id="GO:0015074">
    <property type="term" value="P:DNA integration"/>
    <property type="evidence" value="ECO:0007669"/>
    <property type="project" value="InterPro"/>
</dbReference>
<dbReference type="InterPro" id="IPR013103">
    <property type="entry name" value="RVT_2"/>
</dbReference>
<dbReference type="GO" id="GO:0006508">
    <property type="term" value="P:proteolysis"/>
    <property type="evidence" value="ECO:0007669"/>
    <property type="project" value="UniProtKB-KW"/>
</dbReference>
<evidence type="ECO:0000259" key="7">
    <source>
        <dbReference type="PROSITE" id="PS50158"/>
    </source>
</evidence>
<feature type="domain" description="CCHC-type" evidence="7">
    <location>
        <begin position="280"/>
        <end position="294"/>
    </location>
</feature>
<dbReference type="PANTHER" id="PTHR42648:SF21">
    <property type="entry name" value="CYSTEINE-RICH RLK (RECEPTOR-LIKE PROTEIN KINASE) 8"/>
    <property type="match status" value="1"/>
</dbReference>
<dbReference type="GO" id="GO:0008270">
    <property type="term" value="F:zinc ion binding"/>
    <property type="evidence" value="ECO:0007669"/>
    <property type="project" value="UniProtKB-KW"/>
</dbReference>
<feature type="region of interest" description="Disordered" evidence="6">
    <location>
        <begin position="871"/>
        <end position="947"/>
    </location>
</feature>
<dbReference type="InterPro" id="IPR036397">
    <property type="entry name" value="RNaseH_sf"/>
</dbReference>